<feature type="compositionally biased region" description="Polar residues" evidence="3">
    <location>
        <begin position="54"/>
        <end position="67"/>
    </location>
</feature>
<evidence type="ECO:0000256" key="2">
    <source>
        <dbReference type="PROSITE-ProRule" id="PRU00176"/>
    </source>
</evidence>
<accession>A0AAW0C9K0</accession>
<proteinExistence type="predicted"/>
<keyword evidence="6" id="KW-1185">Reference proteome</keyword>
<feature type="domain" description="RRM" evidence="4">
    <location>
        <begin position="78"/>
        <end position="153"/>
    </location>
</feature>
<dbReference type="SMART" id="SM00360">
    <property type="entry name" value="RRM"/>
    <property type="match status" value="3"/>
</dbReference>
<dbReference type="InterPro" id="IPR035979">
    <property type="entry name" value="RBD_domain_sf"/>
</dbReference>
<dbReference type="CDD" id="cd00590">
    <property type="entry name" value="RRM_SF"/>
    <property type="match status" value="3"/>
</dbReference>
<organism evidence="5 6">
    <name type="scientific">Favolaschia claudopus</name>
    <dbReference type="NCBI Taxonomy" id="2862362"/>
    <lineage>
        <taxon>Eukaryota</taxon>
        <taxon>Fungi</taxon>
        <taxon>Dikarya</taxon>
        <taxon>Basidiomycota</taxon>
        <taxon>Agaricomycotina</taxon>
        <taxon>Agaricomycetes</taxon>
        <taxon>Agaricomycetidae</taxon>
        <taxon>Agaricales</taxon>
        <taxon>Marasmiineae</taxon>
        <taxon>Mycenaceae</taxon>
        <taxon>Favolaschia</taxon>
    </lineage>
</organism>
<dbReference type="EMBL" id="JAWWNJ010000019">
    <property type="protein sequence ID" value="KAK7035683.1"/>
    <property type="molecule type" value="Genomic_DNA"/>
</dbReference>
<reference evidence="5 6" key="1">
    <citation type="journal article" date="2024" name="J Genomics">
        <title>Draft genome sequencing and assembly of Favolaschia claudopus CIRM-BRFM 2984 isolated from oak limbs.</title>
        <authorList>
            <person name="Navarro D."/>
            <person name="Drula E."/>
            <person name="Chaduli D."/>
            <person name="Cazenave R."/>
            <person name="Ahrendt S."/>
            <person name="Wang J."/>
            <person name="Lipzen A."/>
            <person name="Daum C."/>
            <person name="Barry K."/>
            <person name="Grigoriev I.V."/>
            <person name="Favel A."/>
            <person name="Rosso M.N."/>
            <person name="Martin F."/>
        </authorList>
    </citation>
    <scope>NUCLEOTIDE SEQUENCE [LARGE SCALE GENOMIC DNA]</scope>
    <source>
        <strain evidence="5 6">CIRM-BRFM 2984</strain>
    </source>
</reference>
<feature type="region of interest" description="Disordered" evidence="3">
    <location>
        <begin position="50"/>
        <end position="69"/>
    </location>
</feature>
<gene>
    <name evidence="5" type="ORF">R3P38DRAFT_2908611</name>
</gene>
<keyword evidence="1 2" id="KW-0694">RNA-binding</keyword>
<dbReference type="AlphaFoldDB" id="A0AAW0C9K0"/>
<evidence type="ECO:0000313" key="5">
    <source>
        <dbReference type="EMBL" id="KAK7035683.1"/>
    </source>
</evidence>
<evidence type="ECO:0000313" key="6">
    <source>
        <dbReference type="Proteomes" id="UP001362999"/>
    </source>
</evidence>
<protein>
    <recommendedName>
        <fullName evidence="4">RRM domain-containing protein</fullName>
    </recommendedName>
</protein>
<feature type="domain" description="RRM" evidence="4">
    <location>
        <begin position="172"/>
        <end position="247"/>
    </location>
</feature>
<dbReference type="PROSITE" id="PS50102">
    <property type="entry name" value="RRM"/>
    <property type="match status" value="3"/>
</dbReference>
<dbReference type="Pfam" id="PF00076">
    <property type="entry name" value="RRM_1"/>
    <property type="match status" value="2"/>
</dbReference>
<dbReference type="GO" id="GO:0003723">
    <property type="term" value="F:RNA binding"/>
    <property type="evidence" value="ECO:0007669"/>
    <property type="project" value="UniProtKB-UniRule"/>
</dbReference>
<evidence type="ECO:0000256" key="1">
    <source>
        <dbReference type="ARBA" id="ARBA00022884"/>
    </source>
</evidence>
<name>A0AAW0C9K0_9AGAR</name>
<dbReference type="SUPFAM" id="SSF54928">
    <property type="entry name" value="RNA-binding domain, RBD"/>
    <property type="match status" value="2"/>
</dbReference>
<dbReference type="InterPro" id="IPR000504">
    <property type="entry name" value="RRM_dom"/>
</dbReference>
<dbReference type="PANTHER" id="PTHR21245">
    <property type="entry name" value="HETEROGENEOUS NUCLEAR RIBONUCLEOPROTEIN"/>
    <property type="match status" value="1"/>
</dbReference>
<sequence>MALAVRRQAPLAFALATNISSPSLFHCLPRSNLWAVRPFSTTLCRAESRGSESAEITSTRQRETGSSPAYHWKYPPSRGLFFTNFPKHANEKDLRDAASQFGEIESVRLLWHLDGMENGYGFVNFAVQSAAEQCLNAGLEISGHALKLAYPRISERPRVETNRPTQRFPRRRQLFLSNLPFAANEDDVLRVFKPFGEIESIRILRTSDGSTRGYAYVTFAKQSATDACVAAPLEIFGRTIRFGYAHKRDLGPFPPSHVLHLSDLPPNTERHHIHTEFDSFGVIRAIRLYSEGGSEIGETQRLTAHVQFASKGDAVRAYEKSAAEPLYIIQRRVRVDYGPGKNLR</sequence>
<dbReference type="Gene3D" id="3.30.70.330">
    <property type="match status" value="3"/>
</dbReference>
<comment type="caution">
    <text evidence="5">The sequence shown here is derived from an EMBL/GenBank/DDBJ whole genome shotgun (WGS) entry which is preliminary data.</text>
</comment>
<evidence type="ECO:0000259" key="4">
    <source>
        <dbReference type="PROSITE" id="PS50102"/>
    </source>
</evidence>
<feature type="domain" description="RRM" evidence="4">
    <location>
        <begin position="257"/>
        <end position="340"/>
    </location>
</feature>
<dbReference type="Proteomes" id="UP001362999">
    <property type="component" value="Unassembled WGS sequence"/>
</dbReference>
<dbReference type="InterPro" id="IPR012677">
    <property type="entry name" value="Nucleotide-bd_a/b_plait_sf"/>
</dbReference>
<evidence type="ECO:0000256" key="3">
    <source>
        <dbReference type="SAM" id="MobiDB-lite"/>
    </source>
</evidence>